<feature type="region of interest" description="Disordered" evidence="1">
    <location>
        <begin position="262"/>
        <end position="331"/>
    </location>
</feature>
<feature type="compositionally biased region" description="Polar residues" evidence="1">
    <location>
        <begin position="998"/>
        <end position="1022"/>
    </location>
</feature>
<feature type="region of interest" description="Disordered" evidence="1">
    <location>
        <begin position="477"/>
        <end position="524"/>
    </location>
</feature>
<dbReference type="CDD" id="cd00063">
    <property type="entry name" value="FN3"/>
    <property type="match status" value="1"/>
</dbReference>
<sequence>MLANAAATDISQNVWFQRFLLTLQTFAIPSAYYFRPLCTAIAFIWLVYRATRVLYKPLPELSLLLGFELPPTPLIDLAGIKSDGAIIHWTLPEKPRSKKDHKYTVHVNGQVVGTASVYESAVTITGLQPNTYYVVRAALVNSQEFGSKSLPIRFTTKPASSGDYFVVQQDGQETDGEGPQETVPRIRPYRGLKDIAPASPISAPMTREGSAGLAPRRVSGRRPSPTNLGLVDKHDPQPDDSEAPEGAETIQQLTEKLDALRREHDEAERQANEEEEEELRQKGDLTKERDELRAKVNEQEKTSRNLKREVNTMERQNTAAQNERQKQERLWQQKVQEREKLQEDMARWERETETMKGEAEEIRQTREHYLGQVAQEKETLRVSLAEEAAQVRTLEDDAKRTTNETKKLDRALKNSSPDESNPEPNLVQQMQHDADDERQWLAHKNNLQQQYAVLYTKVEAAKRFHGEQLRYLDSLRAERRKHEEPTQYTSPSSQQERVPRRGDSQRSRQAPNRVSNSDSPRLAAFPTVSQSPFQNNMHAVSSGFNTAPFLNIHNGMTLPNPTDEISISEEERERMTGGALMSPSAGADLLPAGLLSGDDNDNQEQVRPLPGLGSFPGMPPLPGSSGMQSLQDHSGAGPASPGSASSRPPSVFASPQASQQNLHIGSPGGVMDADGRSIRSTRSNRAPSGGTGSRFSVMFGIKQRSKDLENGPPLSKASSMPRQDQGVPGLDAASRKRTSSISGTVFQSPVGGLDGTAESPSAAPPGRRAFGLFSKEKSGGWPSSFTTFGRRPTSPRPGSTHSNELPRPSFDSSRWGVDGWPSGDATGGARNSPLAFGPGWPPPTSGQPRMYGSRHPSRRPSVQYGASGPPEDIMEDDDSDALSADHAPNLAPIGTKPTPGSKKAAAAAAADASSAGGKLNPNAKNFFSSFKFGSSKTSSKDSGDVTTPIGTPVSAFAGAEDDESPPNSRKSRDARSMTTTESSLLESGRTSADLARTPSYSNQSDGTYPSPNLGGSTSSKETFMQKITRKSSSGKFTLPTFKRERSRLDTMATSAPQGGLGVDEEEESELSASVSSLRESRDLTRASARSWSSALKFGKGKKSETPSQGGDETAEESGGE</sequence>
<feature type="region of interest" description="Disordered" evidence="1">
    <location>
        <begin position="170"/>
        <end position="247"/>
    </location>
</feature>
<feature type="compositionally biased region" description="Polar residues" evidence="1">
    <location>
        <begin position="507"/>
        <end position="519"/>
    </location>
</feature>
<comment type="caution">
    <text evidence="3">The sequence shown here is derived from an EMBL/GenBank/DDBJ whole genome shotgun (WGS) entry which is preliminary data.</text>
</comment>
<feature type="compositionally biased region" description="Basic and acidic residues" evidence="1">
    <location>
        <begin position="497"/>
        <end position="506"/>
    </location>
</feature>
<feature type="compositionally biased region" description="Polar residues" evidence="1">
    <location>
        <begin position="413"/>
        <end position="431"/>
    </location>
</feature>
<feature type="domain" description="Fibronectin type-III" evidence="2">
    <location>
        <begin position="70"/>
        <end position="159"/>
    </location>
</feature>
<dbReference type="SUPFAM" id="SSF49265">
    <property type="entry name" value="Fibronectin type III"/>
    <property type="match status" value="1"/>
</dbReference>
<dbReference type="InterPro" id="IPR013783">
    <property type="entry name" value="Ig-like_fold"/>
</dbReference>
<dbReference type="Proteomes" id="UP001271007">
    <property type="component" value="Unassembled WGS sequence"/>
</dbReference>
<protein>
    <recommendedName>
        <fullName evidence="2">Fibronectin type-III domain-containing protein</fullName>
    </recommendedName>
</protein>
<feature type="compositionally biased region" description="Basic and acidic residues" evidence="1">
    <location>
        <begin position="262"/>
        <end position="272"/>
    </location>
</feature>
<feature type="compositionally biased region" description="Low complexity" evidence="1">
    <location>
        <begin position="623"/>
        <end position="650"/>
    </location>
</feature>
<dbReference type="Gene3D" id="2.60.40.10">
    <property type="entry name" value="Immunoglobulins"/>
    <property type="match status" value="1"/>
</dbReference>
<feature type="compositionally biased region" description="Polar residues" evidence="1">
    <location>
        <begin position="653"/>
        <end position="663"/>
    </location>
</feature>
<organism evidence="3 4">
    <name type="scientific">Extremus antarcticus</name>
    <dbReference type="NCBI Taxonomy" id="702011"/>
    <lineage>
        <taxon>Eukaryota</taxon>
        <taxon>Fungi</taxon>
        <taxon>Dikarya</taxon>
        <taxon>Ascomycota</taxon>
        <taxon>Pezizomycotina</taxon>
        <taxon>Dothideomycetes</taxon>
        <taxon>Dothideomycetidae</taxon>
        <taxon>Mycosphaerellales</taxon>
        <taxon>Extremaceae</taxon>
        <taxon>Extremus</taxon>
    </lineage>
</organism>
<dbReference type="InterPro" id="IPR036116">
    <property type="entry name" value="FN3_sf"/>
</dbReference>
<feature type="compositionally biased region" description="Basic and acidic residues" evidence="1">
    <location>
        <begin position="279"/>
        <end position="312"/>
    </location>
</feature>
<gene>
    <name evidence="3" type="ORF">LTR09_009471</name>
</gene>
<dbReference type="PROSITE" id="PS50853">
    <property type="entry name" value="FN3"/>
    <property type="match status" value="1"/>
</dbReference>
<dbReference type="PANTHER" id="PTHR23159:SF31">
    <property type="entry name" value="CENTROSOME-ASSOCIATED PROTEIN CEP250 ISOFORM X1"/>
    <property type="match status" value="1"/>
</dbReference>
<name>A0AAJ0D957_9PEZI</name>
<dbReference type="EMBL" id="JAWDJX010000041">
    <property type="protein sequence ID" value="KAK3049293.1"/>
    <property type="molecule type" value="Genomic_DNA"/>
</dbReference>
<feature type="compositionally biased region" description="Polar residues" evidence="1">
    <location>
        <begin position="313"/>
        <end position="322"/>
    </location>
</feature>
<evidence type="ECO:0000313" key="3">
    <source>
        <dbReference type="EMBL" id="KAK3049293.1"/>
    </source>
</evidence>
<feature type="compositionally biased region" description="Low complexity" evidence="1">
    <location>
        <begin position="976"/>
        <end position="991"/>
    </location>
</feature>
<evidence type="ECO:0000256" key="1">
    <source>
        <dbReference type="SAM" id="MobiDB-lite"/>
    </source>
</evidence>
<dbReference type="InterPro" id="IPR003961">
    <property type="entry name" value="FN3_dom"/>
</dbReference>
<dbReference type="SMART" id="SM00060">
    <property type="entry name" value="FN3"/>
    <property type="match status" value="1"/>
</dbReference>
<keyword evidence="4" id="KW-1185">Reference proteome</keyword>
<evidence type="ECO:0000259" key="2">
    <source>
        <dbReference type="PROSITE" id="PS50853"/>
    </source>
</evidence>
<feature type="region of interest" description="Disordered" evidence="1">
    <location>
        <begin position="569"/>
        <end position="1120"/>
    </location>
</feature>
<dbReference type="Pfam" id="PF00041">
    <property type="entry name" value="fn3"/>
    <property type="match status" value="1"/>
</dbReference>
<dbReference type="AlphaFoldDB" id="A0AAJ0D957"/>
<feature type="compositionally biased region" description="Low complexity" evidence="1">
    <location>
        <begin position="900"/>
        <end position="937"/>
    </location>
</feature>
<feature type="compositionally biased region" description="Polar residues" evidence="1">
    <location>
        <begin position="486"/>
        <end position="496"/>
    </location>
</feature>
<feature type="region of interest" description="Disordered" evidence="1">
    <location>
        <begin position="394"/>
        <end position="434"/>
    </location>
</feature>
<evidence type="ECO:0000313" key="4">
    <source>
        <dbReference type="Proteomes" id="UP001271007"/>
    </source>
</evidence>
<feature type="compositionally biased region" description="Basic and acidic residues" evidence="1">
    <location>
        <begin position="394"/>
        <end position="412"/>
    </location>
</feature>
<reference evidence="3" key="1">
    <citation type="submission" date="2023-04" db="EMBL/GenBank/DDBJ databases">
        <title>Black Yeasts Isolated from many extreme environments.</title>
        <authorList>
            <person name="Coleine C."/>
            <person name="Stajich J.E."/>
            <person name="Selbmann L."/>
        </authorList>
    </citation>
    <scope>NUCLEOTIDE SEQUENCE</scope>
    <source>
        <strain evidence="3">CCFEE 5312</strain>
    </source>
</reference>
<proteinExistence type="predicted"/>
<dbReference type="PANTHER" id="PTHR23159">
    <property type="entry name" value="CENTROSOMAL PROTEIN 2"/>
    <property type="match status" value="1"/>
</dbReference>
<accession>A0AAJ0D957</accession>